<organism evidence="2">
    <name type="scientific">bioreactor metagenome</name>
    <dbReference type="NCBI Taxonomy" id="1076179"/>
    <lineage>
        <taxon>unclassified sequences</taxon>
        <taxon>metagenomes</taxon>
        <taxon>ecological metagenomes</taxon>
    </lineage>
</organism>
<feature type="region of interest" description="Disordered" evidence="1">
    <location>
        <begin position="202"/>
        <end position="224"/>
    </location>
</feature>
<proteinExistence type="predicted"/>
<gene>
    <name evidence="2" type="ORF">SDC9_63740</name>
</gene>
<feature type="compositionally biased region" description="Basic and acidic residues" evidence="1">
    <location>
        <begin position="505"/>
        <end position="524"/>
    </location>
</feature>
<dbReference type="EMBL" id="VSSQ01002780">
    <property type="protein sequence ID" value="MPM17351.1"/>
    <property type="molecule type" value="Genomic_DNA"/>
</dbReference>
<feature type="compositionally biased region" description="Low complexity" evidence="1">
    <location>
        <begin position="300"/>
        <end position="311"/>
    </location>
</feature>
<feature type="compositionally biased region" description="Basic and acidic residues" evidence="1">
    <location>
        <begin position="208"/>
        <end position="224"/>
    </location>
</feature>
<dbReference type="AlphaFoldDB" id="A0A644XNH0"/>
<feature type="compositionally biased region" description="Basic residues" evidence="1">
    <location>
        <begin position="277"/>
        <end position="291"/>
    </location>
</feature>
<protein>
    <submittedName>
        <fullName evidence="2">Uncharacterized protein</fullName>
    </submittedName>
</protein>
<evidence type="ECO:0000256" key="1">
    <source>
        <dbReference type="SAM" id="MobiDB-lite"/>
    </source>
</evidence>
<evidence type="ECO:0000313" key="2">
    <source>
        <dbReference type="EMBL" id="MPM17351.1"/>
    </source>
</evidence>
<feature type="region of interest" description="Disordered" evidence="1">
    <location>
        <begin position="630"/>
        <end position="668"/>
    </location>
</feature>
<feature type="region of interest" description="Disordered" evidence="1">
    <location>
        <begin position="241"/>
        <end position="320"/>
    </location>
</feature>
<name>A0A644XNH0_9ZZZZ</name>
<accession>A0A644XNH0</accession>
<comment type="caution">
    <text evidence="2">The sequence shown here is derived from an EMBL/GenBank/DDBJ whole genome shotgun (WGS) entry which is preliminary data.</text>
</comment>
<feature type="region of interest" description="Disordered" evidence="1">
    <location>
        <begin position="561"/>
        <end position="608"/>
    </location>
</feature>
<reference evidence="2" key="1">
    <citation type="submission" date="2019-08" db="EMBL/GenBank/DDBJ databases">
        <authorList>
            <person name="Kucharzyk K."/>
            <person name="Murdoch R.W."/>
            <person name="Higgins S."/>
            <person name="Loffler F."/>
        </authorList>
    </citation>
    <scope>NUCLEOTIDE SEQUENCE</scope>
</reference>
<sequence length="812" mass="86360">MLCGSPASAVRARNPQHVGAAVVIGDAGGAEEPVRQPVQVFHRLRICRFDGGERGCFAFGAARDGAGEVQIGGERRAAGQDEAAQRFEPGDHRVDLGFQPCDLRFGGAQHRIGRLGVLLHRRAGEIGAEIEKIVLDPGEGGVGLALGMKPRQAERRVQLVDGAIGGDPQRVLGHPGAIAERGFAPVAGLRVDPVQNNHRRLLLSAAPEPDKQQNEADRNRLRRDAQPHQAIGMATVELAAAGKAADADEQDHQNRQAGPHHGIEDRIAAHRLSPSRPPRRVPRVTAPRRKARENSGAFEQPVAQPQRQQPAQGGGDMGGAGDVIGGLRVCRFERGAQRLRHRRGRQLEGVGLARGFVKPLEQRGFVLCAAGRIPPVHPFLEMRDGVQPEAGRDRAGIEGDDPDRRVAHLEAQHVGQPLEREFRRHIGAAPADADDAEHRGALHDPAMALCPHHLDRAQRQVMEAEEVGLEILAQGTDRQVLDRARGGEGRVVVERVKPAAGAGKRLGEASLDRGRVGDVEREGDQPLGAQPGAILLAPAGGEHRPACRGQPVRGVMADARGAAGDQDRLRHGVSPPVGAGIRDRGGGAPRQAPSGGSGRRAQQPARDPALAAVTLDPDLRPAVALGHDADLGAAPELTRHRGRGGGGGADVEPARRDPEEAAGEGRGCGAVFGAGFQRRTRHRREARGGDGGGREARCGQCVRNVCRGCGGRGGGFGRRRDGFAGFLRIVTEDCKDHIECGQRDGCQSEHRTLPKRCPVSRAVRGLVPGFPDPNVPARCRFRAGGNSPSISARAFRLDPAATPLYTRCHERA</sequence>
<feature type="region of interest" description="Disordered" evidence="1">
    <location>
        <begin position="504"/>
        <end position="532"/>
    </location>
</feature>